<evidence type="ECO:0000256" key="3">
    <source>
        <dbReference type="ARBA" id="ARBA00022801"/>
    </source>
</evidence>
<evidence type="ECO:0000256" key="2">
    <source>
        <dbReference type="ARBA" id="ARBA00011881"/>
    </source>
</evidence>
<dbReference type="FunFam" id="2.40.160.210:FF:000001">
    <property type="entry name" value="Acyl-CoA thioesterase II"/>
    <property type="match status" value="1"/>
</dbReference>
<dbReference type="RefSeq" id="WP_309852657.1">
    <property type="nucleotide sequence ID" value="NZ_BAAAIU010000004.1"/>
</dbReference>
<dbReference type="InterPro" id="IPR025652">
    <property type="entry name" value="TesB_C"/>
</dbReference>
<name>A0AAE3YJ30_9MICC</name>
<dbReference type="InterPro" id="IPR042171">
    <property type="entry name" value="Acyl-CoA_hotdog"/>
</dbReference>
<evidence type="ECO:0000256" key="5">
    <source>
        <dbReference type="ARBA" id="ARBA00050943"/>
    </source>
</evidence>
<dbReference type="PANTHER" id="PTHR11066">
    <property type="entry name" value="ACYL-COA THIOESTERASE"/>
    <property type="match status" value="1"/>
</dbReference>
<reference evidence="10" key="1">
    <citation type="submission" date="2023-07" db="EMBL/GenBank/DDBJ databases">
        <title>Sequencing the genomes of 1000 actinobacteria strains.</title>
        <authorList>
            <person name="Klenk H.-P."/>
        </authorList>
    </citation>
    <scope>NUCLEOTIDE SEQUENCE</scope>
    <source>
        <strain evidence="10">DSM 13988</strain>
    </source>
</reference>
<sequence>MNHSPDAAQPTAQDPTEILRQLMEVSSLNETRHDEEMFLGPVVPNAGKRVFGGQVLGQALVAANQTVPNGRFVHSLHAYFLRGGDAHEPIEFGVEKLRDGRSFSARRVHAYQHGRTILSMMTSFQDWDEGLDHADPMPSGIPDPESLPTAAQLLTGIDHPAARYIAELRPFDIRHVEAPLYLPGAPSPATADNAVWMKTFTSFEGDEPLQRAALAYASDFTLLEPILRRHGLTWANEGMSIASLDHAMWFHRPVRADEWLLYVQHSPSASGARGLGIGRIYNRAGQLVATASQEGMVRVPQDVMEGAR</sequence>
<dbReference type="SUPFAM" id="SSF54637">
    <property type="entry name" value="Thioesterase/thiol ester dehydrase-isomerase"/>
    <property type="match status" value="2"/>
</dbReference>
<evidence type="ECO:0000313" key="10">
    <source>
        <dbReference type="EMBL" id="MDR6892903.1"/>
    </source>
</evidence>
<dbReference type="CDD" id="cd03444">
    <property type="entry name" value="Thioesterase_II_repeat1"/>
    <property type="match status" value="1"/>
</dbReference>
<dbReference type="Pfam" id="PF02551">
    <property type="entry name" value="Acyl_CoA_thio"/>
    <property type="match status" value="1"/>
</dbReference>
<accession>A0AAE3YJ30</accession>
<protein>
    <recommendedName>
        <fullName evidence="6">Acyl-CoA thioesterase 2</fullName>
    </recommendedName>
    <alternativeName>
        <fullName evidence="7">Thioesterase II</fullName>
    </alternativeName>
</protein>
<dbReference type="InterPro" id="IPR049449">
    <property type="entry name" value="TesB_ACOT8-like_N"/>
</dbReference>
<dbReference type="Gene3D" id="2.40.160.210">
    <property type="entry name" value="Acyl-CoA thioesterase, double hotdog domain"/>
    <property type="match status" value="1"/>
</dbReference>
<dbReference type="PANTHER" id="PTHR11066:SF34">
    <property type="entry name" value="ACYL-COENZYME A THIOESTERASE 8"/>
    <property type="match status" value="1"/>
</dbReference>
<dbReference type="Proteomes" id="UP001247307">
    <property type="component" value="Unassembled WGS sequence"/>
</dbReference>
<evidence type="ECO:0000256" key="6">
    <source>
        <dbReference type="ARBA" id="ARBA00071120"/>
    </source>
</evidence>
<dbReference type="GO" id="GO:0006637">
    <property type="term" value="P:acyl-CoA metabolic process"/>
    <property type="evidence" value="ECO:0007669"/>
    <property type="project" value="InterPro"/>
</dbReference>
<dbReference type="GO" id="GO:0047617">
    <property type="term" value="F:fatty acyl-CoA hydrolase activity"/>
    <property type="evidence" value="ECO:0007669"/>
    <property type="project" value="UniProtKB-EC"/>
</dbReference>
<comment type="similarity">
    <text evidence="1">Belongs to the C/M/P thioester hydrolase family.</text>
</comment>
<dbReference type="AlphaFoldDB" id="A0AAE3YJ30"/>
<comment type="catalytic activity">
    <reaction evidence="5">
        <text>a fatty acyl-CoA + H2O = a fatty acid + CoA + H(+)</text>
        <dbReference type="Rhea" id="RHEA:16781"/>
        <dbReference type="ChEBI" id="CHEBI:15377"/>
        <dbReference type="ChEBI" id="CHEBI:15378"/>
        <dbReference type="ChEBI" id="CHEBI:28868"/>
        <dbReference type="ChEBI" id="CHEBI:57287"/>
        <dbReference type="ChEBI" id="CHEBI:77636"/>
        <dbReference type="EC" id="3.1.2.20"/>
    </reaction>
    <physiologicalReaction direction="left-to-right" evidence="5">
        <dbReference type="Rhea" id="RHEA:16782"/>
    </physiologicalReaction>
</comment>
<feature type="domain" description="Acyl-CoA thioesterase-like N-terminal HotDog" evidence="9">
    <location>
        <begin position="45"/>
        <end position="125"/>
    </location>
</feature>
<feature type="domain" description="Acyl-CoA thioesterase 2 C-terminal" evidence="8">
    <location>
        <begin position="192"/>
        <end position="296"/>
    </location>
</feature>
<dbReference type="GO" id="GO:0009062">
    <property type="term" value="P:fatty acid catabolic process"/>
    <property type="evidence" value="ECO:0007669"/>
    <property type="project" value="TreeGrafter"/>
</dbReference>
<dbReference type="CDD" id="cd03445">
    <property type="entry name" value="Thioesterase_II_repeat2"/>
    <property type="match status" value="1"/>
</dbReference>
<evidence type="ECO:0000259" key="9">
    <source>
        <dbReference type="Pfam" id="PF13622"/>
    </source>
</evidence>
<evidence type="ECO:0000256" key="1">
    <source>
        <dbReference type="ARBA" id="ARBA00006538"/>
    </source>
</evidence>
<keyword evidence="4" id="KW-0443">Lipid metabolism</keyword>
<evidence type="ECO:0000256" key="4">
    <source>
        <dbReference type="ARBA" id="ARBA00023098"/>
    </source>
</evidence>
<gene>
    <name evidence="10" type="ORF">J2S35_001843</name>
</gene>
<evidence type="ECO:0000256" key="7">
    <source>
        <dbReference type="ARBA" id="ARBA00079653"/>
    </source>
</evidence>
<proteinExistence type="inferred from homology"/>
<dbReference type="EMBL" id="JAVDUI010000001">
    <property type="protein sequence ID" value="MDR6892903.1"/>
    <property type="molecule type" value="Genomic_DNA"/>
</dbReference>
<evidence type="ECO:0000259" key="8">
    <source>
        <dbReference type="Pfam" id="PF02551"/>
    </source>
</evidence>
<comment type="caution">
    <text evidence="10">The sequence shown here is derived from an EMBL/GenBank/DDBJ whole genome shotgun (WGS) entry which is preliminary data.</text>
</comment>
<dbReference type="Pfam" id="PF13622">
    <property type="entry name" value="4HBT_3"/>
    <property type="match status" value="1"/>
</dbReference>
<comment type="subunit">
    <text evidence="2">Homotetramer.</text>
</comment>
<organism evidence="10 11">
    <name type="scientific">Falsarthrobacter nasiphocae</name>
    <dbReference type="NCBI Taxonomy" id="189863"/>
    <lineage>
        <taxon>Bacteria</taxon>
        <taxon>Bacillati</taxon>
        <taxon>Actinomycetota</taxon>
        <taxon>Actinomycetes</taxon>
        <taxon>Micrococcales</taxon>
        <taxon>Micrococcaceae</taxon>
        <taxon>Falsarthrobacter</taxon>
    </lineage>
</organism>
<dbReference type="InterPro" id="IPR003703">
    <property type="entry name" value="Acyl_CoA_thio"/>
</dbReference>
<keyword evidence="11" id="KW-1185">Reference proteome</keyword>
<evidence type="ECO:0000313" key="11">
    <source>
        <dbReference type="Proteomes" id="UP001247307"/>
    </source>
</evidence>
<dbReference type="InterPro" id="IPR029069">
    <property type="entry name" value="HotDog_dom_sf"/>
</dbReference>
<keyword evidence="3 10" id="KW-0378">Hydrolase</keyword>